<evidence type="ECO:0000313" key="1">
    <source>
        <dbReference type="EMBL" id="MCH81610.1"/>
    </source>
</evidence>
<gene>
    <name evidence="1" type="ORF">A2U01_0002401</name>
</gene>
<dbReference type="Proteomes" id="UP000265520">
    <property type="component" value="Unassembled WGS sequence"/>
</dbReference>
<dbReference type="AlphaFoldDB" id="A0A392M2T5"/>
<reference evidence="1 2" key="1">
    <citation type="journal article" date="2018" name="Front. Plant Sci.">
        <title>Red Clover (Trifolium pratense) and Zigzag Clover (T. medium) - A Picture of Genomic Similarities and Differences.</title>
        <authorList>
            <person name="Dluhosova J."/>
            <person name="Istvanek J."/>
            <person name="Nedelnik J."/>
            <person name="Repkova J."/>
        </authorList>
    </citation>
    <scope>NUCLEOTIDE SEQUENCE [LARGE SCALE GENOMIC DNA]</scope>
    <source>
        <strain evidence="2">cv. 10/8</strain>
        <tissue evidence="1">Leaf</tissue>
    </source>
</reference>
<evidence type="ECO:0000313" key="2">
    <source>
        <dbReference type="Proteomes" id="UP000265520"/>
    </source>
</evidence>
<keyword evidence="2" id="KW-1185">Reference proteome</keyword>
<protein>
    <submittedName>
        <fullName evidence="1">Uncharacterized protein</fullName>
    </submittedName>
</protein>
<proteinExistence type="predicted"/>
<dbReference type="EMBL" id="LXQA010002524">
    <property type="protein sequence ID" value="MCH81610.1"/>
    <property type="molecule type" value="Genomic_DNA"/>
</dbReference>
<sequence>MVVSLFLSTKGVKEEREGDEGGVRAWVTEVENNNLGFEGGILDGSREKTKI</sequence>
<name>A0A392M2T5_9FABA</name>
<comment type="caution">
    <text evidence="1">The sequence shown here is derived from an EMBL/GenBank/DDBJ whole genome shotgun (WGS) entry which is preliminary data.</text>
</comment>
<organism evidence="1 2">
    <name type="scientific">Trifolium medium</name>
    <dbReference type="NCBI Taxonomy" id="97028"/>
    <lineage>
        <taxon>Eukaryota</taxon>
        <taxon>Viridiplantae</taxon>
        <taxon>Streptophyta</taxon>
        <taxon>Embryophyta</taxon>
        <taxon>Tracheophyta</taxon>
        <taxon>Spermatophyta</taxon>
        <taxon>Magnoliopsida</taxon>
        <taxon>eudicotyledons</taxon>
        <taxon>Gunneridae</taxon>
        <taxon>Pentapetalae</taxon>
        <taxon>rosids</taxon>
        <taxon>fabids</taxon>
        <taxon>Fabales</taxon>
        <taxon>Fabaceae</taxon>
        <taxon>Papilionoideae</taxon>
        <taxon>50 kb inversion clade</taxon>
        <taxon>NPAAA clade</taxon>
        <taxon>Hologalegina</taxon>
        <taxon>IRL clade</taxon>
        <taxon>Trifolieae</taxon>
        <taxon>Trifolium</taxon>
    </lineage>
</organism>
<accession>A0A392M2T5</accession>